<dbReference type="SUPFAM" id="SSF141571">
    <property type="entry name" value="Pentapeptide repeat-like"/>
    <property type="match status" value="1"/>
</dbReference>
<dbReference type="STRING" id="65393.PCC7424_1479"/>
<organism evidence="2 3">
    <name type="scientific">Gloeothece citriformis (strain PCC 7424)</name>
    <name type="common">Cyanothece sp. (strain PCC 7424)</name>
    <dbReference type="NCBI Taxonomy" id="65393"/>
    <lineage>
        <taxon>Bacteria</taxon>
        <taxon>Bacillati</taxon>
        <taxon>Cyanobacteriota</taxon>
        <taxon>Cyanophyceae</taxon>
        <taxon>Oscillatoriophycideae</taxon>
        <taxon>Chroococcales</taxon>
        <taxon>Aphanothecaceae</taxon>
        <taxon>Gloeothece</taxon>
        <taxon>Gloeothece citriformis</taxon>
    </lineage>
</organism>
<name>B7K8G0_GLOC7</name>
<dbReference type="PANTHER" id="PTHR47485">
    <property type="entry name" value="THYLAKOID LUMENAL 17.4 KDA PROTEIN, CHLOROPLASTIC"/>
    <property type="match status" value="1"/>
</dbReference>
<keyword evidence="3" id="KW-1185">Reference proteome</keyword>
<accession>B7K8G0</accession>
<protein>
    <submittedName>
        <fullName evidence="2">Pentapeptide repeat protein</fullName>
    </submittedName>
</protein>
<dbReference type="AlphaFoldDB" id="B7K8G0"/>
<reference evidence="3" key="1">
    <citation type="journal article" date="2011" name="MBio">
        <title>Novel metabolic attributes of the genus Cyanothece, comprising a group of unicellular nitrogen-fixing Cyanobacteria.</title>
        <authorList>
            <person name="Bandyopadhyay A."/>
            <person name="Elvitigala T."/>
            <person name="Welsh E."/>
            <person name="Stockel J."/>
            <person name="Liberton M."/>
            <person name="Min H."/>
            <person name="Sherman L.A."/>
            <person name="Pakrasi H.B."/>
        </authorList>
    </citation>
    <scope>NUCLEOTIDE SEQUENCE [LARGE SCALE GENOMIC DNA]</scope>
    <source>
        <strain evidence="3">PCC 7424</strain>
    </source>
</reference>
<proteinExistence type="predicted"/>
<dbReference type="eggNOG" id="COG1357">
    <property type="taxonomic scope" value="Bacteria"/>
</dbReference>
<dbReference type="InterPro" id="IPR001646">
    <property type="entry name" value="5peptide_repeat"/>
</dbReference>
<evidence type="ECO:0000256" key="1">
    <source>
        <dbReference type="ARBA" id="ARBA00022737"/>
    </source>
</evidence>
<dbReference type="KEGG" id="cyc:PCC7424_1479"/>
<gene>
    <name evidence="2" type="ordered locus">PCC7424_1479</name>
</gene>
<dbReference type="PANTHER" id="PTHR47485:SF1">
    <property type="entry name" value="THYLAKOID LUMENAL 17.4 KDA PROTEIN, CHLOROPLASTIC"/>
    <property type="match status" value="1"/>
</dbReference>
<dbReference type="Proteomes" id="UP000002384">
    <property type="component" value="Chromosome"/>
</dbReference>
<dbReference type="HOGENOM" id="CLU_942399_0_0_3"/>
<keyword evidence="1" id="KW-0677">Repeat</keyword>
<dbReference type="EMBL" id="CP001291">
    <property type="protein sequence ID" value="ACK69920.1"/>
    <property type="molecule type" value="Genomic_DNA"/>
</dbReference>
<evidence type="ECO:0000313" key="2">
    <source>
        <dbReference type="EMBL" id="ACK69920.1"/>
    </source>
</evidence>
<dbReference type="RefSeq" id="WP_012598865.1">
    <property type="nucleotide sequence ID" value="NC_011729.1"/>
</dbReference>
<dbReference type="Gene3D" id="2.160.20.80">
    <property type="entry name" value="E3 ubiquitin-protein ligase SopA"/>
    <property type="match status" value="1"/>
</dbReference>
<sequence>MLSGSSAINRYLFDFLKDEIRLQDLEIVKKWQHILCELIECMLNQGMPMEKLDPRPSFQEEMRQARNAEEALLVVLNACARVTQELSNINWPSPDAFVEWISRLQLKNKMGVKEDRVTFDCLSFLNFKNCIFINLNLEGANLIGANFANTYIIGVKLNFANMENVNFENSQIISTEFKKTNLLNANFTKVHCLKSFVGSNLTHQFIEVYPYFEKANLTKANFERATLWGILFIESDLTEANFTNCDIREVNFEGSNLNRANFTNSIIDQKTVTFKEADIKDVNFTNINTFDESSE</sequence>
<dbReference type="eggNOG" id="COG5635">
    <property type="taxonomic scope" value="Bacteria"/>
</dbReference>
<evidence type="ECO:0000313" key="3">
    <source>
        <dbReference type="Proteomes" id="UP000002384"/>
    </source>
</evidence>
<dbReference type="Pfam" id="PF00805">
    <property type="entry name" value="Pentapeptide"/>
    <property type="match status" value="1"/>
</dbReference>
<dbReference type="Pfam" id="PF13599">
    <property type="entry name" value="Pentapeptide_4"/>
    <property type="match status" value="1"/>
</dbReference>